<organism evidence="2">
    <name type="scientific">Phytophthora nicotianae</name>
    <name type="common">Potato buckeye rot agent</name>
    <name type="synonym">Phytophthora parasitica</name>
    <dbReference type="NCBI Taxonomy" id="4792"/>
    <lineage>
        <taxon>Eukaryota</taxon>
        <taxon>Sar</taxon>
        <taxon>Stramenopiles</taxon>
        <taxon>Oomycota</taxon>
        <taxon>Peronosporomycetes</taxon>
        <taxon>Peronosporales</taxon>
        <taxon>Peronosporaceae</taxon>
        <taxon>Phytophthora</taxon>
    </lineage>
</organism>
<feature type="transmembrane region" description="Helical" evidence="1">
    <location>
        <begin position="49"/>
        <end position="76"/>
    </location>
</feature>
<name>W2ILD3_PHYNI</name>
<dbReference type="EMBL" id="KI674184">
    <property type="protein sequence ID" value="ETL34905.1"/>
    <property type="molecule type" value="Genomic_DNA"/>
</dbReference>
<proteinExistence type="predicted"/>
<sequence length="77" mass="8299">MATAPLSVGNGDPLSRFAARTVLETNDPARSMKTAACRPPAGLWQLPPLLAHVLISITLLLLPWNKGFAFLCSFTFC</sequence>
<accession>W2ILD3</accession>
<keyword evidence="1" id="KW-0472">Membrane</keyword>
<reference evidence="2" key="1">
    <citation type="submission" date="2013-11" db="EMBL/GenBank/DDBJ databases">
        <title>The Genome Sequence of Phytophthora parasitica CJ05E6.</title>
        <authorList>
            <consortium name="The Broad Institute Genomics Platform"/>
            <person name="Russ C."/>
            <person name="Tyler B."/>
            <person name="Panabieres F."/>
            <person name="Shan W."/>
            <person name="Tripathy S."/>
            <person name="Grunwald N."/>
            <person name="Machado M."/>
            <person name="Johnson C.S."/>
            <person name="Arredondo F."/>
            <person name="Hong C."/>
            <person name="Coffey M."/>
            <person name="Young S.K."/>
            <person name="Zeng Q."/>
            <person name="Gargeya S."/>
            <person name="Fitzgerald M."/>
            <person name="Abouelleil A."/>
            <person name="Alvarado L."/>
            <person name="Chapman S.B."/>
            <person name="Gainer-Dewar J."/>
            <person name="Goldberg J."/>
            <person name="Griggs A."/>
            <person name="Gujja S."/>
            <person name="Hansen M."/>
            <person name="Howarth C."/>
            <person name="Imamovic A."/>
            <person name="Ireland A."/>
            <person name="Larimer J."/>
            <person name="McCowan C."/>
            <person name="Murphy C."/>
            <person name="Pearson M."/>
            <person name="Poon T.W."/>
            <person name="Priest M."/>
            <person name="Roberts A."/>
            <person name="Saif S."/>
            <person name="Shea T."/>
            <person name="Sykes S."/>
            <person name="Wortman J."/>
            <person name="Nusbaum C."/>
            <person name="Birren B."/>
        </authorList>
    </citation>
    <scope>NUCLEOTIDE SEQUENCE [LARGE SCALE GENOMIC DNA]</scope>
    <source>
        <strain evidence="2">CJ05E6</strain>
    </source>
</reference>
<evidence type="ECO:0000256" key="1">
    <source>
        <dbReference type="SAM" id="Phobius"/>
    </source>
</evidence>
<dbReference type="Proteomes" id="UP000053864">
    <property type="component" value="Unassembled WGS sequence"/>
</dbReference>
<keyword evidence="1" id="KW-0812">Transmembrane</keyword>
<protein>
    <submittedName>
        <fullName evidence="2">Uncharacterized protein</fullName>
    </submittedName>
</protein>
<gene>
    <name evidence="2" type="ORF">L916_12915</name>
</gene>
<evidence type="ECO:0000313" key="2">
    <source>
        <dbReference type="EMBL" id="ETL34905.1"/>
    </source>
</evidence>
<keyword evidence="1" id="KW-1133">Transmembrane helix</keyword>
<dbReference type="AlphaFoldDB" id="W2ILD3"/>